<proteinExistence type="predicted"/>
<evidence type="ECO:0000313" key="1">
    <source>
        <dbReference type="EMBL" id="AKA35633.1"/>
    </source>
</evidence>
<dbReference type="HOGENOM" id="CLU_2700733_0_0_10"/>
<dbReference type="AlphaFoldDB" id="A0A0D5YUV3"/>
<evidence type="ECO:0000313" key="2">
    <source>
        <dbReference type="Proteomes" id="UP000032726"/>
    </source>
</evidence>
<gene>
    <name evidence="1" type="ORF">VC82_2032</name>
</gene>
<dbReference type="Proteomes" id="UP000032726">
    <property type="component" value="Chromosome"/>
</dbReference>
<accession>A0A0D5YUV3</accession>
<keyword evidence="2" id="KW-1185">Reference proteome</keyword>
<protein>
    <submittedName>
        <fullName evidence="1">Uncharacterized protein</fullName>
    </submittedName>
</protein>
<dbReference type="EMBL" id="CP011071">
    <property type="protein sequence ID" value="AKA35633.1"/>
    <property type="molecule type" value="Genomic_DNA"/>
</dbReference>
<dbReference type="KEGG" id="mlt:VC82_2032"/>
<reference evidence="1 2" key="1">
    <citation type="submission" date="2015-03" db="EMBL/GenBank/DDBJ databases">
        <title>Complete genome sequence of Muricauda lutaonensis CC-HSB-11T, isolated from a coastal hot spring.</title>
        <authorList>
            <person name="Kim K.M."/>
        </authorList>
    </citation>
    <scope>NUCLEOTIDE SEQUENCE [LARGE SCALE GENOMIC DNA]</scope>
    <source>
        <strain evidence="1 2">CC-HSB-11</strain>
    </source>
</reference>
<dbReference type="STRING" id="516051.VC82_2032"/>
<name>A0A0D5YUV3_9FLAO</name>
<sequence>MQILRHLFVYLSMKYYVILENSKVRGIFGSLKRACDTMKGKKFPSYWTLVRKDFDRFDYGNYSLQVVRSEKRI</sequence>
<organism evidence="1 2">
    <name type="scientific">Flagellimonas lutaonensis</name>
    <dbReference type="NCBI Taxonomy" id="516051"/>
    <lineage>
        <taxon>Bacteria</taxon>
        <taxon>Pseudomonadati</taxon>
        <taxon>Bacteroidota</taxon>
        <taxon>Flavobacteriia</taxon>
        <taxon>Flavobacteriales</taxon>
        <taxon>Flavobacteriaceae</taxon>
        <taxon>Flagellimonas</taxon>
    </lineage>
</organism>